<proteinExistence type="predicted"/>
<accession>A0A4R0KNV7</accession>
<gene>
    <name evidence="1" type="ORF">E0H73_17305</name>
</gene>
<dbReference type="OrthoDB" id="3699633at2"/>
<keyword evidence="2" id="KW-1185">Reference proteome</keyword>
<sequence length="174" mass="18615">MTDTTAAERMVDRLLAVKWDDDVAYERRRSRARLASEFLRRTAQWALAVGATESWPFGDLAGAVDPAVAVDPALTARLALDAATAGEFPVRPTDAAAIVRWAALGDLPRQRFPELPDPYEPLLVLFGRGGAYTVANGAIELGYGTLPILSVAERASLAPQPIDAGSLDALDREG</sequence>
<dbReference type="AlphaFoldDB" id="A0A4R0KNV7"/>
<dbReference type="RefSeq" id="WP_131356892.1">
    <property type="nucleotide sequence ID" value="NZ_SJKB01000005.1"/>
</dbReference>
<evidence type="ECO:0000313" key="2">
    <source>
        <dbReference type="Proteomes" id="UP000291144"/>
    </source>
</evidence>
<dbReference type="Proteomes" id="UP000291144">
    <property type="component" value="Unassembled WGS sequence"/>
</dbReference>
<reference evidence="1 2" key="1">
    <citation type="submission" date="2019-02" db="EMBL/GenBank/DDBJ databases">
        <title>Kribbella capetownensis sp. nov. and Kribbella speibonae sp. nov., isolated from soil.</title>
        <authorList>
            <person name="Curtis S.M."/>
            <person name="Norton I."/>
            <person name="Everest G.J."/>
            <person name="Meyers P.R."/>
        </authorList>
    </citation>
    <scope>NUCLEOTIDE SEQUENCE [LARGE SCALE GENOMIC DNA]</scope>
    <source>
        <strain evidence="1 2">NRRL B-24813</strain>
    </source>
</reference>
<protein>
    <submittedName>
        <fullName evidence="1">Uncharacterized protein</fullName>
    </submittedName>
</protein>
<comment type="caution">
    <text evidence="1">The sequence shown here is derived from an EMBL/GenBank/DDBJ whole genome shotgun (WGS) entry which is preliminary data.</text>
</comment>
<evidence type="ECO:0000313" key="1">
    <source>
        <dbReference type="EMBL" id="TCC61014.1"/>
    </source>
</evidence>
<name>A0A4R0KNV7_9ACTN</name>
<dbReference type="EMBL" id="SJKB01000005">
    <property type="protein sequence ID" value="TCC61014.1"/>
    <property type="molecule type" value="Genomic_DNA"/>
</dbReference>
<organism evidence="1 2">
    <name type="scientific">Kribbella pittospori</name>
    <dbReference type="NCBI Taxonomy" id="722689"/>
    <lineage>
        <taxon>Bacteria</taxon>
        <taxon>Bacillati</taxon>
        <taxon>Actinomycetota</taxon>
        <taxon>Actinomycetes</taxon>
        <taxon>Propionibacteriales</taxon>
        <taxon>Kribbellaceae</taxon>
        <taxon>Kribbella</taxon>
    </lineage>
</organism>